<protein>
    <submittedName>
        <fullName evidence="2">Uncharacterized protein</fullName>
    </submittedName>
</protein>
<dbReference type="EMBL" id="LTAI01000801">
    <property type="protein sequence ID" value="ORD98320.1"/>
    <property type="molecule type" value="Genomic_DNA"/>
</dbReference>
<accession>A0A1X0QEX0</accession>
<evidence type="ECO:0000313" key="3">
    <source>
        <dbReference type="Proteomes" id="UP000192501"/>
    </source>
</evidence>
<organism evidence="2 3">
    <name type="scientific">Hepatospora eriocheir</name>
    <dbReference type="NCBI Taxonomy" id="1081669"/>
    <lineage>
        <taxon>Eukaryota</taxon>
        <taxon>Fungi</taxon>
        <taxon>Fungi incertae sedis</taxon>
        <taxon>Microsporidia</taxon>
        <taxon>Hepatosporidae</taxon>
        <taxon>Hepatospora</taxon>
    </lineage>
</organism>
<evidence type="ECO:0000313" key="2">
    <source>
        <dbReference type="EMBL" id="ORD98320.1"/>
    </source>
</evidence>
<proteinExistence type="predicted"/>
<dbReference type="VEuPathDB" id="MicrosporidiaDB:A0H76_3050"/>
<feature type="signal peptide" evidence="1">
    <location>
        <begin position="1"/>
        <end position="16"/>
    </location>
</feature>
<sequence length="49" mass="5693">MIFFIFLLVHVFLSNTVYNLGRQSDRGAPKLFWGANRNNTLKVLIIKLI</sequence>
<name>A0A1X0QEX0_9MICR</name>
<dbReference type="AlphaFoldDB" id="A0A1X0QEX0"/>
<feature type="chain" id="PRO_5012642659" evidence="1">
    <location>
        <begin position="17"/>
        <end position="49"/>
    </location>
</feature>
<dbReference type="Proteomes" id="UP000192501">
    <property type="component" value="Unassembled WGS sequence"/>
</dbReference>
<keyword evidence="1" id="KW-0732">Signal</keyword>
<evidence type="ECO:0000256" key="1">
    <source>
        <dbReference type="SAM" id="SignalP"/>
    </source>
</evidence>
<reference evidence="2 3" key="1">
    <citation type="journal article" date="2017" name="Environ. Microbiol.">
        <title>Decay of the glycolytic pathway and adaptation to intranuclear parasitism within Enterocytozoonidae microsporidia.</title>
        <authorList>
            <person name="Wiredu Boakye D."/>
            <person name="Jaroenlak P."/>
            <person name="Prachumwat A."/>
            <person name="Williams T.A."/>
            <person name="Bateman K.S."/>
            <person name="Itsathitphaisarn O."/>
            <person name="Sritunyalucksana K."/>
            <person name="Paszkiewicz K.H."/>
            <person name="Moore K.A."/>
            <person name="Stentiford G.D."/>
            <person name="Williams B.A."/>
        </authorList>
    </citation>
    <scope>NUCLEOTIDE SEQUENCE [LARGE SCALE GENOMIC DNA]</scope>
    <source>
        <strain evidence="3">canceri</strain>
    </source>
</reference>
<comment type="caution">
    <text evidence="2">The sequence shown here is derived from an EMBL/GenBank/DDBJ whole genome shotgun (WGS) entry which is preliminary data.</text>
</comment>
<gene>
    <name evidence="2" type="ORF">A0H76_3050</name>
</gene>